<evidence type="ECO:0000313" key="2">
    <source>
        <dbReference type="EMBL" id="MRX64317.1"/>
    </source>
</evidence>
<dbReference type="EMBL" id="WKJH01000005">
    <property type="protein sequence ID" value="MRX64317.1"/>
    <property type="molecule type" value="Genomic_DNA"/>
</dbReference>
<keyword evidence="1" id="KW-1133">Transmembrane helix</keyword>
<keyword evidence="1" id="KW-0472">Membrane</keyword>
<name>A0A6I2MNA0_9FLAO</name>
<accession>A0A6I2MNA0</accession>
<protein>
    <submittedName>
        <fullName evidence="2">Uncharacterized protein</fullName>
    </submittedName>
</protein>
<keyword evidence="1" id="KW-0812">Transmembrane</keyword>
<keyword evidence="3" id="KW-1185">Reference proteome</keyword>
<dbReference type="AlphaFoldDB" id="A0A6I2MNA0"/>
<dbReference type="OrthoDB" id="1452530at2"/>
<evidence type="ECO:0000256" key="1">
    <source>
        <dbReference type="SAM" id="Phobius"/>
    </source>
</evidence>
<organism evidence="2 3">
    <name type="scientific">Maribacter luteus</name>
    <dbReference type="NCBI Taxonomy" id="2594478"/>
    <lineage>
        <taxon>Bacteria</taxon>
        <taxon>Pseudomonadati</taxon>
        <taxon>Bacteroidota</taxon>
        <taxon>Flavobacteriia</taxon>
        <taxon>Flavobacteriales</taxon>
        <taxon>Flavobacteriaceae</taxon>
        <taxon>Maribacter</taxon>
    </lineage>
</organism>
<gene>
    <name evidence="2" type="ORF">GJ691_09050</name>
</gene>
<dbReference type="Proteomes" id="UP000443153">
    <property type="component" value="Unassembled WGS sequence"/>
</dbReference>
<feature type="transmembrane region" description="Helical" evidence="1">
    <location>
        <begin position="307"/>
        <end position="327"/>
    </location>
</feature>
<dbReference type="RefSeq" id="WP_154366053.1">
    <property type="nucleotide sequence ID" value="NZ_WKJH01000005.1"/>
</dbReference>
<feature type="transmembrane region" description="Helical" evidence="1">
    <location>
        <begin position="47"/>
        <end position="64"/>
    </location>
</feature>
<reference evidence="2 3" key="1">
    <citation type="submission" date="2019-11" db="EMBL/GenBank/DDBJ databases">
        <title>Maribacter lutea sp. nov., a marine bacterium isolated from intertidal sand.</title>
        <authorList>
            <person name="Liu A."/>
        </authorList>
    </citation>
    <scope>NUCLEOTIDE SEQUENCE [LARGE SCALE GENOMIC DNA]</scope>
    <source>
        <strain evidence="2 3">RZ05</strain>
    </source>
</reference>
<proteinExistence type="predicted"/>
<sequence length="335" mass="37622">MAENNTPNNTNSSDEIDLGQLFQLIGKGFNSIFRGFLRVFLYLKKNALILLGLIVLGGAIGFGLNRITTKKLKTEVIVKPNLDSRNYLYEVVDEIQSNIKAKDTLFFKDLGIDIENLDGFEVTVESLGDTRKNNEQGTEYLELLKGFEGSSEAISDIVRAEILSKSTLINHKITFYFKDPILGQDYAKKLMAYINSNAYFNELIEIYNVNAEERIKQNTNLVGQIDGLIASYGDKLASKDSNPVTQGTISFDTEEKIDLKGLFDLKNGLLKDIESKKVELKTRTEAVKVINFGKPQQVQKAFFGKKIILIPLLLVGLFFLGSFLKFLNKKVGEVY</sequence>
<comment type="caution">
    <text evidence="2">The sequence shown here is derived from an EMBL/GenBank/DDBJ whole genome shotgun (WGS) entry which is preliminary data.</text>
</comment>
<evidence type="ECO:0000313" key="3">
    <source>
        <dbReference type="Proteomes" id="UP000443153"/>
    </source>
</evidence>